<name>A0A5D2G6P0_GOSDA</name>
<accession>A0A5D2G6P0</accession>
<organism evidence="1 2">
    <name type="scientific">Gossypium darwinii</name>
    <name type="common">Darwin's cotton</name>
    <name type="synonym">Gossypium barbadense var. darwinii</name>
    <dbReference type="NCBI Taxonomy" id="34276"/>
    <lineage>
        <taxon>Eukaryota</taxon>
        <taxon>Viridiplantae</taxon>
        <taxon>Streptophyta</taxon>
        <taxon>Embryophyta</taxon>
        <taxon>Tracheophyta</taxon>
        <taxon>Spermatophyta</taxon>
        <taxon>Magnoliopsida</taxon>
        <taxon>eudicotyledons</taxon>
        <taxon>Gunneridae</taxon>
        <taxon>Pentapetalae</taxon>
        <taxon>rosids</taxon>
        <taxon>malvids</taxon>
        <taxon>Malvales</taxon>
        <taxon>Malvaceae</taxon>
        <taxon>Malvoideae</taxon>
        <taxon>Gossypium</taxon>
    </lineage>
</organism>
<evidence type="ECO:0000313" key="2">
    <source>
        <dbReference type="Proteomes" id="UP000323506"/>
    </source>
</evidence>
<dbReference type="AlphaFoldDB" id="A0A5D2G6P0"/>
<proteinExistence type="predicted"/>
<protein>
    <submittedName>
        <fullName evidence="1">Uncharacterized protein</fullName>
    </submittedName>
</protein>
<gene>
    <name evidence="1" type="ORF">ES288_A06G091300v1</name>
</gene>
<dbReference type="EMBL" id="CM017693">
    <property type="protein sequence ID" value="TYH12739.1"/>
    <property type="molecule type" value="Genomic_DNA"/>
</dbReference>
<dbReference type="Proteomes" id="UP000323506">
    <property type="component" value="Chromosome A06"/>
</dbReference>
<evidence type="ECO:0000313" key="1">
    <source>
        <dbReference type="EMBL" id="TYH12739.1"/>
    </source>
</evidence>
<keyword evidence="2" id="KW-1185">Reference proteome</keyword>
<reference evidence="1 2" key="1">
    <citation type="submission" date="2019-06" db="EMBL/GenBank/DDBJ databases">
        <title>WGS assembly of Gossypium darwinii.</title>
        <authorList>
            <person name="Chen Z.J."/>
            <person name="Sreedasyam A."/>
            <person name="Ando A."/>
            <person name="Song Q."/>
            <person name="De L."/>
            <person name="Hulse-Kemp A."/>
            <person name="Ding M."/>
            <person name="Ye W."/>
            <person name="Kirkbride R."/>
            <person name="Jenkins J."/>
            <person name="Plott C."/>
            <person name="Lovell J."/>
            <person name="Lin Y.-M."/>
            <person name="Vaughn R."/>
            <person name="Liu B."/>
            <person name="Li W."/>
            <person name="Simpson S."/>
            <person name="Scheffler B."/>
            <person name="Saski C."/>
            <person name="Grover C."/>
            <person name="Hu G."/>
            <person name="Conover J."/>
            <person name="Carlson J."/>
            <person name="Shu S."/>
            <person name="Boston L."/>
            <person name="Williams M."/>
            <person name="Peterson D."/>
            <person name="Mcgee K."/>
            <person name="Jones D."/>
            <person name="Wendel J."/>
            <person name="Stelly D."/>
            <person name="Grimwood J."/>
            <person name="Schmutz J."/>
        </authorList>
    </citation>
    <scope>NUCLEOTIDE SEQUENCE [LARGE SCALE GENOMIC DNA]</scope>
    <source>
        <strain evidence="1">1808015.09</strain>
    </source>
</reference>
<sequence>MKGHFLGFNLSPPVPNVKSCIELYYVPCCLLSLPLCSSNPQAPYNPQSTAKHLTLFLSAFFENPRHC</sequence>